<dbReference type="InterPro" id="IPR011009">
    <property type="entry name" value="Kinase-like_dom_sf"/>
</dbReference>
<evidence type="ECO:0000259" key="1">
    <source>
        <dbReference type="Pfam" id="PF01636"/>
    </source>
</evidence>
<proteinExistence type="predicted"/>
<protein>
    <submittedName>
        <fullName evidence="2">Phosphotransferase</fullName>
    </submittedName>
</protein>
<gene>
    <name evidence="2" type="ORF">GHI93_07475</name>
</gene>
<keyword evidence="2" id="KW-0808">Transferase</keyword>
<sequence length="225" mass="24926">MTQKLNEWLENRFKNASGKAVNPGNMKDAKRFAQELGSFVFALQKQKTALGVEPSFANDFIGSDLTLFEAELDALLLKNEKLVPAEFLHHQIDLALKKPWTGDKVWVLGDFFPKNVLVSADGVLSNVVSTDKNALGDPAWNLAIAWLIFDDKARKIFFSAAGADAATIDRARILALRNGLTLYFSEDIDELIQSRDSLTEILKDYHFSGGIDGYDVGGISEPEFI</sequence>
<feature type="domain" description="Aminoglycoside phosphotransferase" evidence="1">
    <location>
        <begin position="22"/>
        <end position="170"/>
    </location>
</feature>
<dbReference type="RefSeq" id="WP_153496431.1">
    <property type="nucleotide sequence ID" value="NZ_CAXYUY010000008.1"/>
</dbReference>
<organism evidence="2 3">
    <name type="scientific">Lactococcus hircilactis</name>
    <dbReference type="NCBI Taxonomy" id="1494462"/>
    <lineage>
        <taxon>Bacteria</taxon>
        <taxon>Bacillati</taxon>
        <taxon>Bacillota</taxon>
        <taxon>Bacilli</taxon>
        <taxon>Lactobacillales</taxon>
        <taxon>Streptococcaceae</taxon>
        <taxon>Lactococcus</taxon>
    </lineage>
</organism>
<dbReference type="InterPro" id="IPR002575">
    <property type="entry name" value="Aminoglycoside_PTrfase"/>
</dbReference>
<evidence type="ECO:0000313" key="2">
    <source>
        <dbReference type="EMBL" id="MQW39763.1"/>
    </source>
</evidence>
<dbReference type="OrthoDB" id="3806873at2"/>
<dbReference type="EMBL" id="WITJ01000009">
    <property type="protein sequence ID" value="MQW39763.1"/>
    <property type="molecule type" value="Genomic_DNA"/>
</dbReference>
<dbReference type="SUPFAM" id="SSF56112">
    <property type="entry name" value="Protein kinase-like (PK-like)"/>
    <property type="match status" value="1"/>
</dbReference>
<dbReference type="Pfam" id="PF01636">
    <property type="entry name" value="APH"/>
    <property type="match status" value="1"/>
</dbReference>
<evidence type="ECO:0000313" key="3">
    <source>
        <dbReference type="Proteomes" id="UP000439550"/>
    </source>
</evidence>
<comment type="caution">
    <text evidence="2">The sequence shown here is derived from an EMBL/GenBank/DDBJ whole genome shotgun (WGS) entry which is preliminary data.</text>
</comment>
<reference evidence="2 3" key="1">
    <citation type="submission" date="2019-10" db="EMBL/GenBank/DDBJ databases">
        <authorList>
            <person name="Dong K."/>
        </authorList>
    </citation>
    <scope>NUCLEOTIDE SEQUENCE [LARGE SCALE GENOMIC DNA]</scope>
    <source>
        <strain evidence="2 3">DSM 28960</strain>
    </source>
</reference>
<name>A0A7X1Z8G7_9LACT</name>
<keyword evidence="3" id="KW-1185">Reference proteome</keyword>
<accession>A0A7X1Z8G7</accession>
<dbReference type="Proteomes" id="UP000439550">
    <property type="component" value="Unassembled WGS sequence"/>
</dbReference>
<dbReference type="Gene3D" id="3.90.1200.10">
    <property type="match status" value="1"/>
</dbReference>
<dbReference type="AlphaFoldDB" id="A0A7X1Z8G7"/>
<dbReference type="GO" id="GO:0016740">
    <property type="term" value="F:transferase activity"/>
    <property type="evidence" value="ECO:0007669"/>
    <property type="project" value="UniProtKB-KW"/>
</dbReference>